<proteinExistence type="predicted"/>
<sequence>MFEILQQRPSRKGRLCCKKLIMKRDI</sequence>
<protein>
    <submittedName>
        <fullName evidence="1">Uncharacterized protein</fullName>
    </submittedName>
</protein>
<dbReference type="AlphaFoldDB" id="A0A2P2NIL0"/>
<accession>A0A2P2NIL0</accession>
<evidence type="ECO:0000313" key="1">
    <source>
        <dbReference type="EMBL" id="MBX42322.1"/>
    </source>
</evidence>
<organism evidence="1">
    <name type="scientific">Rhizophora mucronata</name>
    <name type="common">Asiatic mangrove</name>
    <dbReference type="NCBI Taxonomy" id="61149"/>
    <lineage>
        <taxon>Eukaryota</taxon>
        <taxon>Viridiplantae</taxon>
        <taxon>Streptophyta</taxon>
        <taxon>Embryophyta</taxon>
        <taxon>Tracheophyta</taxon>
        <taxon>Spermatophyta</taxon>
        <taxon>Magnoliopsida</taxon>
        <taxon>eudicotyledons</taxon>
        <taxon>Gunneridae</taxon>
        <taxon>Pentapetalae</taxon>
        <taxon>rosids</taxon>
        <taxon>fabids</taxon>
        <taxon>Malpighiales</taxon>
        <taxon>Rhizophoraceae</taxon>
        <taxon>Rhizophora</taxon>
    </lineage>
</organism>
<dbReference type="EMBL" id="GGEC01061838">
    <property type="protein sequence ID" value="MBX42322.1"/>
    <property type="molecule type" value="Transcribed_RNA"/>
</dbReference>
<reference evidence="1" key="1">
    <citation type="submission" date="2018-02" db="EMBL/GenBank/DDBJ databases">
        <title>Rhizophora mucronata_Transcriptome.</title>
        <authorList>
            <person name="Meera S.P."/>
            <person name="Sreeshan A."/>
            <person name="Augustine A."/>
        </authorList>
    </citation>
    <scope>NUCLEOTIDE SEQUENCE</scope>
    <source>
        <tissue evidence="1">Leaf</tissue>
    </source>
</reference>
<name>A0A2P2NIL0_RHIMU</name>